<dbReference type="Proteomes" id="UP001066276">
    <property type="component" value="Chromosome 1_1"/>
</dbReference>
<name>A0AAV7WSR3_PLEWA</name>
<keyword evidence="3" id="KW-1185">Reference proteome</keyword>
<evidence type="ECO:0000313" key="2">
    <source>
        <dbReference type="EMBL" id="KAJ1215702.1"/>
    </source>
</evidence>
<reference evidence="2" key="1">
    <citation type="journal article" date="2022" name="bioRxiv">
        <title>Sequencing and chromosome-scale assembly of the giantPleurodeles waltlgenome.</title>
        <authorList>
            <person name="Brown T."/>
            <person name="Elewa A."/>
            <person name="Iarovenko S."/>
            <person name="Subramanian E."/>
            <person name="Araus A.J."/>
            <person name="Petzold A."/>
            <person name="Susuki M."/>
            <person name="Suzuki K.-i.T."/>
            <person name="Hayashi T."/>
            <person name="Toyoda A."/>
            <person name="Oliveira C."/>
            <person name="Osipova E."/>
            <person name="Leigh N.D."/>
            <person name="Simon A."/>
            <person name="Yun M.H."/>
        </authorList>
    </citation>
    <scope>NUCLEOTIDE SEQUENCE</scope>
    <source>
        <strain evidence="2">20211129_DDA</strain>
        <tissue evidence="2">Liver</tissue>
    </source>
</reference>
<evidence type="ECO:0000256" key="1">
    <source>
        <dbReference type="SAM" id="MobiDB-lite"/>
    </source>
</evidence>
<sequence>MPAAPAATAIRAQAPPVAAAAQNPKGREVQTSLCDRGAAESQGAPKGHEGRGPTKPPVGPQAHSRSRHSTLAGSGSGPPRLPAFQITRMGEVAVRPARADPRSSSGHKRAPTAPKASQGLS</sequence>
<protein>
    <submittedName>
        <fullName evidence="2">Uncharacterized protein</fullName>
    </submittedName>
</protein>
<feature type="compositionally biased region" description="Low complexity" evidence="1">
    <location>
        <begin position="1"/>
        <end position="21"/>
    </location>
</feature>
<accession>A0AAV7WSR3</accession>
<comment type="caution">
    <text evidence="2">The sequence shown here is derived from an EMBL/GenBank/DDBJ whole genome shotgun (WGS) entry which is preliminary data.</text>
</comment>
<dbReference type="EMBL" id="JANPWB010000001">
    <property type="protein sequence ID" value="KAJ1215702.1"/>
    <property type="molecule type" value="Genomic_DNA"/>
</dbReference>
<evidence type="ECO:0000313" key="3">
    <source>
        <dbReference type="Proteomes" id="UP001066276"/>
    </source>
</evidence>
<dbReference type="AlphaFoldDB" id="A0AAV7WSR3"/>
<gene>
    <name evidence="2" type="ORF">NDU88_003310</name>
</gene>
<organism evidence="2 3">
    <name type="scientific">Pleurodeles waltl</name>
    <name type="common">Iberian ribbed newt</name>
    <dbReference type="NCBI Taxonomy" id="8319"/>
    <lineage>
        <taxon>Eukaryota</taxon>
        <taxon>Metazoa</taxon>
        <taxon>Chordata</taxon>
        <taxon>Craniata</taxon>
        <taxon>Vertebrata</taxon>
        <taxon>Euteleostomi</taxon>
        <taxon>Amphibia</taxon>
        <taxon>Batrachia</taxon>
        <taxon>Caudata</taxon>
        <taxon>Salamandroidea</taxon>
        <taxon>Salamandridae</taxon>
        <taxon>Pleurodelinae</taxon>
        <taxon>Pleurodeles</taxon>
    </lineage>
</organism>
<proteinExistence type="predicted"/>
<feature type="region of interest" description="Disordered" evidence="1">
    <location>
        <begin position="1"/>
        <end position="121"/>
    </location>
</feature>